<evidence type="ECO:0000259" key="2">
    <source>
        <dbReference type="Pfam" id="PF00168"/>
    </source>
</evidence>
<keyword evidence="1" id="KW-0472">Membrane</keyword>
<proteinExistence type="predicted"/>
<feature type="domain" description="C2" evidence="2">
    <location>
        <begin position="93"/>
        <end position="150"/>
    </location>
</feature>
<dbReference type="Pfam" id="PF00168">
    <property type="entry name" value="C2"/>
    <property type="match status" value="1"/>
</dbReference>
<dbReference type="InParanoid" id="A0A0G4FDA3"/>
<keyword evidence="4" id="KW-1185">Reference proteome</keyword>
<keyword evidence="1" id="KW-0812">Transmembrane</keyword>
<dbReference type="VEuPathDB" id="CryptoDB:Vbra_4404"/>
<dbReference type="CDD" id="cd00030">
    <property type="entry name" value="C2"/>
    <property type="match status" value="1"/>
</dbReference>
<reference evidence="3 4" key="1">
    <citation type="submission" date="2014-11" db="EMBL/GenBank/DDBJ databases">
        <authorList>
            <person name="Zhu J."/>
            <person name="Qi W."/>
            <person name="Song R."/>
        </authorList>
    </citation>
    <scope>NUCLEOTIDE SEQUENCE [LARGE SCALE GENOMIC DNA]</scope>
</reference>
<evidence type="ECO:0000313" key="3">
    <source>
        <dbReference type="EMBL" id="CEM11219.1"/>
    </source>
</evidence>
<name>A0A0G4FDA3_VITBC</name>
<gene>
    <name evidence="3" type="ORF">Vbra_4404</name>
</gene>
<accession>A0A0G4FDA3</accession>
<dbReference type="SUPFAM" id="SSF49562">
    <property type="entry name" value="C2 domain (Calcium/lipid-binding domain, CaLB)"/>
    <property type="match status" value="1"/>
</dbReference>
<evidence type="ECO:0000313" key="4">
    <source>
        <dbReference type="Proteomes" id="UP000041254"/>
    </source>
</evidence>
<dbReference type="AlphaFoldDB" id="A0A0G4FDA3"/>
<evidence type="ECO:0000256" key="1">
    <source>
        <dbReference type="SAM" id="Phobius"/>
    </source>
</evidence>
<dbReference type="InterPro" id="IPR035892">
    <property type="entry name" value="C2_domain_sf"/>
</dbReference>
<sequence length="292" mass="32310">MDHAFFLSIFSVFSHARAGYFFGVLKTADKLLIFVVLAGALFVVWKLRERILLFLTGDTRLRVDIYDFVQCLLCCGCAGRCCPAIVPGASRVVRLKRVECRNFPAHDWMGTSDLFLKVSLGTNAELSTRVREKKRHVCIFTEQLEVNVKNPCCGPCTKWCNCAQSCGDEDCRAYCSCDQEMHIILMDQDVAFHDEVGRVLFNSSEILRLAANNAWSGWRPIQSKGFIRQETAGEMNVLFEFVPYSEGEEMLSPKGDGAGKGLLGDELKAPDAQVMSTTAGSPAFSGGGYSPV</sequence>
<organism evidence="3 4">
    <name type="scientific">Vitrella brassicaformis (strain CCMP3155)</name>
    <dbReference type="NCBI Taxonomy" id="1169540"/>
    <lineage>
        <taxon>Eukaryota</taxon>
        <taxon>Sar</taxon>
        <taxon>Alveolata</taxon>
        <taxon>Colpodellida</taxon>
        <taxon>Vitrellaceae</taxon>
        <taxon>Vitrella</taxon>
    </lineage>
</organism>
<dbReference type="Gene3D" id="2.60.40.150">
    <property type="entry name" value="C2 domain"/>
    <property type="match status" value="1"/>
</dbReference>
<feature type="transmembrane region" description="Helical" evidence="1">
    <location>
        <begin position="28"/>
        <end position="45"/>
    </location>
</feature>
<keyword evidence="1" id="KW-1133">Transmembrane helix</keyword>
<dbReference type="InterPro" id="IPR000008">
    <property type="entry name" value="C2_dom"/>
</dbReference>
<dbReference type="Proteomes" id="UP000041254">
    <property type="component" value="Unassembled WGS sequence"/>
</dbReference>
<dbReference type="EMBL" id="CDMY01000411">
    <property type="protein sequence ID" value="CEM11219.1"/>
    <property type="molecule type" value="Genomic_DNA"/>
</dbReference>
<protein>
    <recommendedName>
        <fullName evidence="2">C2 domain-containing protein</fullName>
    </recommendedName>
</protein>